<organism evidence="2 3">
    <name type="scientific">Kitasatospora terrestris</name>
    <dbReference type="NCBI Taxonomy" id="258051"/>
    <lineage>
        <taxon>Bacteria</taxon>
        <taxon>Bacillati</taxon>
        <taxon>Actinomycetota</taxon>
        <taxon>Actinomycetes</taxon>
        <taxon>Kitasatosporales</taxon>
        <taxon>Streptomycetaceae</taxon>
        <taxon>Kitasatospora</taxon>
    </lineage>
</organism>
<dbReference type="InterPro" id="IPR050570">
    <property type="entry name" value="Cell_wall_metabolism_enzyme"/>
</dbReference>
<dbReference type="PANTHER" id="PTHR21666:SF270">
    <property type="entry name" value="MUREIN HYDROLASE ACTIVATOR ENVC"/>
    <property type="match status" value="1"/>
</dbReference>
<dbReference type="Gene3D" id="2.70.70.10">
    <property type="entry name" value="Glucose Permease (Domain IIA)"/>
    <property type="match status" value="1"/>
</dbReference>
<dbReference type="CDD" id="cd12797">
    <property type="entry name" value="M23_peptidase"/>
    <property type="match status" value="1"/>
</dbReference>
<dbReference type="SUPFAM" id="SSF51261">
    <property type="entry name" value="Duplicated hybrid motif"/>
    <property type="match status" value="1"/>
</dbReference>
<evidence type="ECO:0000313" key="2">
    <source>
        <dbReference type="EMBL" id="GAA4831926.1"/>
    </source>
</evidence>
<dbReference type="Pfam" id="PF01551">
    <property type="entry name" value="Peptidase_M23"/>
    <property type="match status" value="1"/>
</dbReference>
<accession>A0ABP9D8R0</accession>
<dbReference type="InterPro" id="IPR047763">
    <property type="entry name" value="PG_bind_dom_phiBT1-type"/>
</dbReference>
<dbReference type="PANTHER" id="PTHR21666">
    <property type="entry name" value="PEPTIDASE-RELATED"/>
    <property type="match status" value="1"/>
</dbReference>
<protein>
    <recommendedName>
        <fullName evidence="1">M23ase beta-sheet core domain-containing protein</fullName>
    </recommendedName>
</protein>
<dbReference type="EMBL" id="BAABIS010000001">
    <property type="protein sequence ID" value="GAA4831926.1"/>
    <property type="molecule type" value="Genomic_DNA"/>
</dbReference>
<feature type="domain" description="M23ase beta-sheet core" evidence="1">
    <location>
        <begin position="113"/>
        <end position="200"/>
    </location>
</feature>
<dbReference type="NCBIfam" id="NF038080">
    <property type="entry name" value="PG_bind_siph"/>
    <property type="match status" value="1"/>
</dbReference>
<dbReference type="Proteomes" id="UP001501752">
    <property type="component" value="Unassembled WGS sequence"/>
</dbReference>
<keyword evidence="3" id="KW-1185">Reference proteome</keyword>
<reference evidence="3" key="1">
    <citation type="journal article" date="2019" name="Int. J. Syst. Evol. Microbiol.">
        <title>The Global Catalogue of Microorganisms (GCM) 10K type strain sequencing project: providing services to taxonomists for standard genome sequencing and annotation.</title>
        <authorList>
            <consortium name="The Broad Institute Genomics Platform"/>
            <consortium name="The Broad Institute Genome Sequencing Center for Infectious Disease"/>
            <person name="Wu L."/>
            <person name="Ma J."/>
        </authorList>
    </citation>
    <scope>NUCLEOTIDE SEQUENCE [LARGE SCALE GENOMIC DNA]</scope>
    <source>
        <strain evidence="3">JCM 13006</strain>
    </source>
</reference>
<evidence type="ECO:0000313" key="3">
    <source>
        <dbReference type="Proteomes" id="UP001501752"/>
    </source>
</evidence>
<sequence>MALQPFPGAGFFHDGQRSPVITAMGRRLVEEGCSRYRVGPGPQWSDADRASYAAWQQKLGFTGPDADGIPGQASWDRLGVPAGTVSSGGVGSPVPGHGVTTGYGIPGSWQAGHHTGADYAADEGATCVAVLDGVVSETGFDADGYGNYLVLRSDGSDFWYCHLSSRGVTSGEGVGAGQTLARVGHTGNATGPHLHFEKRPAGGGYGSDVPPVW</sequence>
<name>A0ABP9D8R0_9ACTN</name>
<evidence type="ECO:0000259" key="1">
    <source>
        <dbReference type="Pfam" id="PF01551"/>
    </source>
</evidence>
<dbReference type="InterPro" id="IPR011055">
    <property type="entry name" value="Dup_hybrid_motif"/>
</dbReference>
<gene>
    <name evidence="2" type="ORF">GCM10023235_02700</name>
</gene>
<comment type="caution">
    <text evidence="2">The sequence shown here is derived from an EMBL/GenBank/DDBJ whole genome shotgun (WGS) entry which is preliminary data.</text>
</comment>
<proteinExistence type="predicted"/>
<dbReference type="InterPro" id="IPR016047">
    <property type="entry name" value="M23ase_b-sheet_dom"/>
</dbReference>